<comment type="catalytic activity">
    <reaction evidence="1">
        <text>ATP = 3',5'-cyclic AMP + diphosphate</text>
        <dbReference type="Rhea" id="RHEA:15389"/>
        <dbReference type="ChEBI" id="CHEBI:30616"/>
        <dbReference type="ChEBI" id="CHEBI:33019"/>
        <dbReference type="ChEBI" id="CHEBI:58165"/>
        <dbReference type="EC" id="4.6.1.1"/>
    </reaction>
</comment>
<dbReference type="Gene3D" id="1.25.40.10">
    <property type="entry name" value="Tetratricopeptide repeat domain"/>
    <property type="match status" value="1"/>
</dbReference>
<dbReference type="EMBL" id="JANCNS010000001">
    <property type="protein sequence ID" value="MCP9198814.1"/>
    <property type="molecule type" value="Genomic_DNA"/>
</dbReference>
<evidence type="ECO:0000256" key="13">
    <source>
        <dbReference type="ARBA" id="ARBA00023239"/>
    </source>
</evidence>
<evidence type="ECO:0000256" key="6">
    <source>
        <dbReference type="ARBA" id="ARBA00022723"/>
    </source>
</evidence>
<dbReference type="GO" id="GO:0046872">
    <property type="term" value="F:metal ion binding"/>
    <property type="evidence" value="ECO:0007669"/>
    <property type="project" value="UniProtKB-KW"/>
</dbReference>
<keyword evidence="5 16" id="KW-0812">Transmembrane</keyword>
<evidence type="ECO:0000256" key="10">
    <source>
        <dbReference type="ARBA" id="ARBA00022989"/>
    </source>
</evidence>
<evidence type="ECO:0000256" key="8">
    <source>
        <dbReference type="ARBA" id="ARBA00022840"/>
    </source>
</evidence>
<keyword evidence="15" id="KW-0175">Coiled coil</keyword>
<dbReference type="Gene3D" id="3.30.70.1230">
    <property type="entry name" value="Nucleotide cyclase"/>
    <property type="match status" value="1"/>
</dbReference>
<evidence type="ECO:0000256" key="4">
    <source>
        <dbReference type="ARBA" id="ARBA00012201"/>
    </source>
</evidence>
<keyword evidence="8" id="KW-0067">ATP-binding</keyword>
<keyword evidence="19" id="KW-1185">Reference proteome</keyword>
<dbReference type="PROSITE" id="PS50125">
    <property type="entry name" value="GUANYLATE_CYCLASE_2"/>
    <property type="match status" value="1"/>
</dbReference>
<evidence type="ECO:0000313" key="18">
    <source>
        <dbReference type="EMBL" id="MCP9198814.1"/>
    </source>
</evidence>
<evidence type="ECO:0000256" key="3">
    <source>
        <dbReference type="ARBA" id="ARBA00004141"/>
    </source>
</evidence>
<dbReference type="SMART" id="SM00044">
    <property type="entry name" value="CYCc"/>
    <property type="match status" value="1"/>
</dbReference>
<feature type="transmembrane region" description="Helical" evidence="16">
    <location>
        <begin position="359"/>
        <end position="379"/>
    </location>
</feature>
<dbReference type="InterPro" id="IPR018297">
    <property type="entry name" value="A/G_cyclase_CS"/>
</dbReference>
<evidence type="ECO:0000259" key="17">
    <source>
        <dbReference type="PROSITE" id="PS50125"/>
    </source>
</evidence>
<dbReference type="PANTHER" id="PTHR45627:SF12">
    <property type="entry name" value="ADENYLATE CYCLASE TYPE 2"/>
    <property type="match status" value="1"/>
</dbReference>
<dbReference type="GO" id="GO:0007189">
    <property type="term" value="P:adenylate cyclase-activating G protein-coupled receptor signaling pathway"/>
    <property type="evidence" value="ECO:0007669"/>
    <property type="project" value="TreeGrafter"/>
</dbReference>
<dbReference type="InterPro" id="IPR019734">
    <property type="entry name" value="TPR_rpt"/>
</dbReference>
<comment type="similarity">
    <text evidence="14">Belongs to the adenylyl cyclase class-4/guanylyl cyclase family.</text>
</comment>
<keyword evidence="10 16" id="KW-1133">Transmembrane helix</keyword>
<dbReference type="Pfam" id="PF00211">
    <property type="entry name" value="Guanylate_cyc"/>
    <property type="match status" value="1"/>
</dbReference>
<comment type="subcellular location">
    <subcellularLocation>
        <location evidence="3">Membrane</location>
        <topology evidence="3">Multi-pass membrane protein</topology>
    </subcellularLocation>
</comment>
<dbReference type="GO" id="GO:0004016">
    <property type="term" value="F:adenylate cyclase activity"/>
    <property type="evidence" value="ECO:0007669"/>
    <property type="project" value="UniProtKB-EC"/>
</dbReference>
<comment type="cofactor">
    <cofactor evidence="2">
        <name>Mg(2+)</name>
        <dbReference type="ChEBI" id="CHEBI:18420"/>
    </cofactor>
</comment>
<comment type="caution">
    <text evidence="18">The sequence shown here is derived from an EMBL/GenBank/DDBJ whole genome shotgun (WGS) entry which is preliminary data.</text>
</comment>
<keyword evidence="12 16" id="KW-0472">Membrane</keyword>
<dbReference type="PANTHER" id="PTHR45627">
    <property type="entry name" value="ADENYLATE CYCLASE TYPE 1"/>
    <property type="match status" value="1"/>
</dbReference>
<dbReference type="InterPro" id="IPR011990">
    <property type="entry name" value="TPR-like_helical_dom_sf"/>
</dbReference>
<keyword evidence="13 14" id="KW-0456">Lyase</keyword>
<dbReference type="InterPro" id="IPR001054">
    <property type="entry name" value="A/G_cyclase"/>
</dbReference>
<dbReference type="GO" id="GO:0006171">
    <property type="term" value="P:cAMP biosynthetic process"/>
    <property type="evidence" value="ECO:0007669"/>
    <property type="project" value="UniProtKB-KW"/>
</dbReference>
<dbReference type="PROSITE" id="PS00452">
    <property type="entry name" value="GUANYLATE_CYCLASE_1"/>
    <property type="match status" value="1"/>
</dbReference>
<dbReference type="SUPFAM" id="SSF48452">
    <property type="entry name" value="TPR-like"/>
    <property type="match status" value="2"/>
</dbReference>
<name>A0A9X2I043_9FLAO</name>
<evidence type="ECO:0000256" key="1">
    <source>
        <dbReference type="ARBA" id="ARBA00001593"/>
    </source>
</evidence>
<gene>
    <name evidence="18" type="ORF">MKO06_02780</name>
</gene>
<keyword evidence="9" id="KW-0460">Magnesium</keyword>
<dbReference type="EC" id="4.6.1.1" evidence="4"/>
<evidence type="ECO:0000256" key="7">
    <source>
        <dbReference type="ARBA" id="ARBA00022741"/>
    </source>
</evidence>
<dbReference type="RefSeq" id="WP_241550816.1">
    <property type="nucleotide sequence ID" value="NZ_JANCNS010000001.1"/>
</dbReference>
<feature type="domain" description="Guanylate cyclase" evidence="17">
    <location>
        <begin position="430"/>
        <end position="560"/>
    </location>
</feature>
<reference evidence="18" key="1">
    <citation type="submission" date="2022-07" db="EMBL/GenBank/DDBJ databases">
        <title>Gramela sediminis sp. nov., isolated from deep-sea sediment of the Indian Ocean.</title>
        <authorList>
            <person name="Shi H."/>
        </authorList>
    </citation>
    <scope>NUCLEOTIDE SEQUENCE</scope>
    <source>
        <strain evidence="18">GC03-9</strain>
    </source>
</reference>
<dbReference type="CDD" id="cd07302">
    <property type="entry name" value="CHD"/>
    <property type="match status" value="1"/>
</dbReference>
<evidence type="ECO:0000256" key="11">
    <source>
        <dbReference type="ARBA" id="ARBA00022998"/>
    </source>
</evidence>
<evidence type="ECO:0000313" key="19">
    <source>
        <dbReference type="Proteomes" id="UP001155280"/>
    </source>
</evidence>
<keyword evidence="7" id="KW-0547">Nucleotide-binding</keyword>
<evidence type="ECO:0000256" key="15">
    <source>
        <dbReference type="SAM" id="Coils"/>
    </source>
</evidence>
<dbReference type="Proteomes" id="UP001155280">
    <property type="component" value="Unassembled WGS sequence"/>
</dbReference>
<keyword evidence="11" id="KW-0115">cAMP biosynthesis</keyword>
<evidence type="ECO:0000256" key="12">
    <source>
        <dbReference type="ARBA" id="ARBA00023136"/>
    </source>
</evidence>
<evidence type="ECO:0000256" key="5">
    <source>
        <dbReference type="ARBA" id="ARBA00022692"/>
    </source>
</evidence>
<dbReference type="SMART" id="SM00028">
    <property type="entry name" value="TPR"/>
    <property type="match status" value="6"/>
</dbReference>
<dbReference type="SUPFAM" id="SSF55073">
    <property type="entry name" value="Nucleotide cyclase"/>
    <property type="match status" value="1"/>
</dbReference>
<protein>
    <recommendedName>
        <fullName evidence="4">adenylate cyclase</fullName>
        <ecNumber evidence="4">4.6.1.1</ecNumber>
    </recommendedName>
</protein>
<organism evidence="18 19">
    <name type="scientific">Christiangramia oceanisediminis</name>
    <dbReference type="NCBI Taxonomy" id="2920386"/>
    <lineage>
        <taxon>Bacteria</taxon>
        <taxon>Pseudomonadati</taxon>
        <taxon>Bacteroidota</taxon>
        <taxon>Flavobacteriia</taxon>
        <taxon>Flavobacteriales</taxon>
        <taxon>Flavobacteriaceae</taxon>
        <taxon>Christiangramia</taxon>
    </lineage>
</organism>
<evidence type="ECO:0000256" key="16">
    <source>
        <dbReference type="SAM" id="Phobius"/>
    </source>
</evidence>
<dbReference type="GO" id="GO:0005886">
    <property type="term" value="C:plasma membrane"/>
    <property type="evidence" value="ECO:0007669"/>
    <property type="project" value="TreeGrafter"/>
</dbReference>
<dbReference type="GO" id="GO:0005524">
    <property type="term" value="F:ATP binding"/>
    <property type="evidence" value="ECO:0007669"/>
    <property type="project" value="UniProtKB-KW"/>
</dbReference>
<evidence type="ECO:0000256" key="14">
    <source>
        <dbReference type="RuleBase" id="RU000405"/>
    </source>
</evidence>
<dbReference type="Pfam" id="PF13181">
    <property type="entry name" value="TPR_8"/>
    <property type="match status" value="1"/>
</dbReference>
<dbReference type="GO" id="GO:0035556">
    <property type="term" value="P:intracellular signal transduction"/>
    <property type="evidence" value="ECO:0007669"/>
    <property type="project" value="InterPro"/>
</dbReference>
<sequence>MFFLNSIPILSRFRDIIIIPVFLAFGLGLMAQDPGAADSLINIYENRKLSYLEKLKVLNEILSNTNEINELRKYSDELIETAKLKDCTSYIFYGLFQKGNSYLDPGDYSRALEYYFQAGDYAKSKTNQGMLKITIGDVFSYTDYHSRAVEYYEDAIDFFREDDDSLNLAFALTNAGDEYMNSGKLEKAYTYFEESEKIFRELDQEFFIAIVTGNLGMLDALEGRNDEAEDKLREAIQMAEKYEQFHYLPIYLNTLSNMNLEAGRDSLALEFALMSLDIAKTYDFKDEISEANYKLAAIYEKQNRIPESYNHYKEHILYRDSVKNVAKAQEISGLRADYEISQKQAEVDLLSEQRKNQRLISILIAAISVMLGLFLFGFYRRNKFIKRTSSIIQKEKERAERLLLNILPEDTASELTRNGKVKAKKFDSVSILFADFERFTFKAENLAPEKLIKTLDYYFSHFDGIMEKYGIEKIKTIGDSYMAASGLPFPHEDHAHRMILAAFEMLDFVNETKEKKLFKNADFEVRIGINSGPVVAGVVGTKKFAYDIWGDAVNIAARMESHSEIGKVNVSENTYELIKEQFQCEYRGEVEVKNHRILKMYYVNQARQSYSQSTLETLTSENEL</sequence>
<feature type="coiled-coil region" evidence="15">
    <location>
        <begin position="218"/>
        <end position="245"/>
    </location>
</feature>
<evidence type="ECO:0000256" key="2">
    <source>
        <dbReference type="ARBA" id="ARBA00001946"/>
    </source>
</evidence>
<keyword evidence="6" id="KW-0479">Metal-binding</keyword>
<proteinExistence type="inferred from homology"/>
<dbReference type="AlphaFoldDB" id="A0A9X2I043"/>
<dbReference type="InterPro" id="IPR029787">
    <property type="entry name" value="Nucleotide_cyclase"/>
</dbReference>
<evidence type="ECO:0000256" key="9">
    <source>
        <dbReference type="ARBA" id="ARBA00022842"/>
    </source>
</evidence>
<accession>A0A9X2I043</accession>